<organism evidence="2">
    <name type="scientific">Ditylum brightwellii</name>
    <dbReference type="NCBI Taxonomy" id="49249"/>
    <lineage>
        <taxon>Eukaryota</taxon>
        <taxon>Sar</taxon>
        <taxon>Stramenopiles</taxon>
        <taxon>Ochrophyta</taxon>
        <taxon>Bacillariophyta</taxon>
        <taxon>Mediophyceae</taxon>
        <taxon>Lithodesmiophycidae</taxon>
        <taxon>Lithodesmiales</taxon>
        <taxon>Lithodesmiaceae</taxon>
        <taxon>Ditylum</taxon>
    </lineage>
</organism>
<name>A0A7S2ETG8_9STRA</name>
<evidence type="ECO:0000313" key="2">
    <source>
        <dbReference type="EMBL" id="CAD9353124.1"/>
    </source>
</evidence>
<feature type="chain" id="PRO_5031529966" evidence="1">
    <location>
        <begin position="17"/>
        <end position="102"/>
    </location>
</feature>
<accession>A0A7S2ETG8</accession>
<proteinExistence type="predicted"/>
<feature type="signal peptide" evidence="1">
    <location>
        <begin position="1"/>
        <end position="16"/>
    </location>
</feature>
<gene>
    <name evidence="2" type="ORF">DBRI1063_LOCUS22818</name>
</gene>
<protein>
    <submittedName>
        <fullName evidence="2">Uncharacterized protein</fullName>
    </submittedName>
</protein>
<evidence type="ECO:0000256" key="1">
    <source>
        <dbReference type="SAM" id="SignalP"/>
    </source>
</evidence>
<dbReference type="AlphaFoldDB" id="A0A7S2ETG8"/>
<sequence>MVALLCFRLFMSAMFARKHVTGKQMELEDVLLIQKARTMSLISLQHQNTLCAWPVLAINGVANPVNGLIIHPLDHELINNPSVELKCKITHDATSITFDLTM</sequence>
<dbReference type="EMBL" id="HBGN01035504">
    <property type="protein sequence ID" value="CAD9353124.1"/>
    <property type="molecule type" value="Transcribed_RNA"/>
</dbReference>
<reference evidence="2" key="1">
    <citation type="submission" date="2021-01" db="EMBL/GenBank/DDBJ databases">
        <authorList>
            <person name="Corre E."/>
            <person name="Pelletier E."/>
            <person name="Niang G."/>
            <person name="Scheremetjew M."/>
            <person name="Finn R."/>
            <person name="Kale V."/>
            <person name="Holt S."/>
            <person name="Cochrane G."/>
            <person name="Meng A."/>
            <person name="Brown T."/>
            <person name="Cohen L."/>
        </authorList>
    </citation>
    <scope>NUCLEOTIDE SEQUENCE</scope>
    <source>
        <strain evidence="2">Pop2</strain>
    </source>
</reference>
<keyword evidence="1" id="KW-0732">Signal</keyword>